<dbReference type="RefSeq" id="WP_244511034.1">
    <property type="nucleotide sequence ID" value="NZ_FNWO01000002.1"/>
</dbReference>
<evidence type="ECO:0000313" key="2">
    <source>
        <dbReference type="EMBL" id="SEH28867.1"/>
    </source>
</evidence>
<organism evidence="2 3">
    <name type="scientific">Magnetospirillum fulvum</name>
    <name type="common">Rhodospirillum fulvum</name>
    <dbReference type="NCBI Taxonomy" id="1082"/>
    <lineage>
        <taxon>Bacteria</taxon>
        <taxon>Pseudomonadati</taxon>
        <taxon>Pseudomonadota</taxon>
        <taxon>Alphaproteobacteria</taxon>
        <taxon>Rhodospirillales</taxon>
        <taxon>Rhodospirillaceae</taxon>
        <taxon>Magnetospirillum</taxon>
    </lineage>
</organism>
<dbReference type="AlphaFoldDB" id="A0A1H6GZ96"/>
<dbReference type="EMBL" id="FNWO01000002">
    <property type="protein sequence ID" value="SEH28867.1"/>
    <property type="molecule type" value="Genomic_DNA"/>
</dbReference>
<keyword evidence="3" id="KW-1185">Reference proteome</keyword>
<sequence length="208" mass="22690">MPARIWLALMLVFSLASPLWSTGALADQRALSALAPGLPNLGTRLDDVRTMALSEGQRLVCDTDEDVPKLADPLLLKRQNSRDSTRVKLCTILAPGSGAGWELSSIPSLAGPARMWLLFVEQGGGGRHRLARVSLWAHRDGWDRVAAALTELLGRPDAGGDSLLIWEDEQHETLMFLDPKSLDEFAVAVADLRLRKLLKSPGFSTRSD</sequence>
<feature type="chain" id="PRO_5010314834" evidence="1">
    <location>
        <begin position="27"/>
        <end position="208"/>
    </location>
</feature>
<keyword evidence="1" id="KW-0732">Signal</keyword>
<feature type="signal peptide" evidence="1">
    <location>
        <begin position="1"/>
        <end position="26"/>
    </location>
</feature>
<accession>A0A1H6GZ96</accession>
<dbReference type="Proteomes" id="UP000182983">
    <property type="component" value="Unassembled WGS sequence"/>
</dbReference>
<evidence type="ECO:0000313" key="3">
    <source>
        <dbReference type="Proteomes" id="UP000182983"/>
    </source>
</evidence>
<evidence type="ECO:0000256" key="1">
    <source>
        <dbReference type="SAM" id="SignalP"/>
    </source>
</evidence>
<reference evidence="3" key="1">
    <citation type="submission" date="2016-10" db="EMBL/GenBank/DDBJ databases">
        <authorList>
            <person name="Varghese N."/>
            <person name="Submissions S."/>
        </authorList>
    </citation>
    <scope>NUCLEOTIDE SEQUENCE [LARGE SCALE GENOMIC DNA]</scope>
    <source>
        <strain evidence="3">DSM 13234</strain>
    </source>
</reference>
<protein>
    <submittedName>
        <fullName evidence="2">Uncharacterized protein</fullName>
    </submittedName>
</protein>
<name>A0A1H6GZ96_MAGFU</name>
<gene>
    <name evidence="2" type="ORF">SAMN04244559_00770</name>
</gene>
<proteinExistence type="predicted"/>